<protein>
    <recommendedName>
        <fullName evidence="3">DUF5050 domain-containing protein</fullName>
    </recommendedName>
</protein>
<keyword evidence="2" id="KW-1185">Reference proteome</keyword>
<accession>A0AAP2RLW2</accession>
<gene>
    <name evidence="1" type="ORF">LQE92_14035</name>
</gene>
<sequence length="373" mass="42854">MKKYRTFLFFCISAFILAGCGKKERTDNAGESVWRMNSCFTETGILYKKSETNGKLKYYDYESKEYLTLCAKANCRHDSSECMSVYLYQNIDFIGKLGDKWYYRVMKTDESEGAFYSCDLDGGNEKEVGPFSHGNGKAIGTVNLFYDNVCVLETEDDYFDETTGEWTGTGSGIYRFHFDTGEAEVLCEEKEYMRPAYSVYGKYDNKLLYTEWDGKKNLLKQMDLGTKKSAVILDNINIITGAVQGNILLCSASEGERFKLIIVNLETGKQEHIWTKGVASDYFWDEELKVFIIYGEESAVTKDGYARQFFELYQYMEDGVCRLLRTGDTAKCFIPYVRMEDQLIGRDSEKGELARMNMQDFISGSADWEILEE</sequence>
<evidence type="ECO:0008006" key="3">
    <source>
        <dbReference type="Google" id="ProtNLM"/>
    </source>
</evidence>
<dbReference type="RefSeq" id="WP_231063567.1">
    <property type="nucleotide sequence ID" value="NZ_JAJNOR010000011.1"/>
</dbReference>
<evidence type="ECO:0000313" key="1">
    <source>
        <dbReference type="EMBL" id="MCD2493725.1"/>
    </source>
</evidence>
<evidence type="ECO:0000313" key="2">
    <source>
        <dbReference type="Proteomes" id="UP001299265"/>
    </source>
</evidence>
<name>A0AAP2RLW2_9FIRM</name>
<dbReference type="AlphaFoldDB" id="A0AAP2RLW2"/>
<proteinExistence type="predicted"/>
<organism evidence="1 2">
    <name type="scientific">Lientehia hominis</name>
    <dbReference type="NCBI Taxonomy" id="2897778"/>
    <lineage>
        <taxon>Bacteria</taxon>
        <taxon>Bacillati</taxon>
        <taxon>Bacillota</taxon>
        <taxon>Clostridia</taxon>
        <taxon>Lachnospirales</taxon>
        <taxon>Lachnospiraceae</taxon>
        <taxon>Lientehia</taxon>
    </lineage>
</organism>
<comment type="caution">
    <text evidence="1">The sequence shown here is derived from an EMBL/GenBank/DDBJ whole genome shotgun (WGS) entry which is preliminary data.</text>
</comment>
<dbReference type="EMBL" id="JAJNOR010000011">
    <property type="protein sequence ID" value="MCD2493725.1"/>
    <property type="molecule type" value="Genomic_DNA"/>
</dbReference>
<dbReference type="PROSITE" id="PS51257">
    <property type="entry name" value="PROKAR_LIPOPROTEIN"/>
    <property type="match status" value="1"/>
</dbReference>
<dbReference type="SUPFAM" id="SSF69304">
    <property type="entry name" value="Tricorn protease N-terminal domain"/>
    <property type="match status" value="1"/>
</dbReference>
<dbReference type="Proteomes" id="UP001299265">
    <property type="component" value="Unassembled WGS sequence"/>
</dbReference>
<reference evidence="1 2" key="1">
    <citation type="submission" date="2021-11" db="EMBL/GenBank/DDBJ databases">
        <title>Lacrimispora sp. nov. NSJ-141 isolated from human feces.</title>
        <authorList>
            <person name="Abdugheni R."/>
        </authorList>
    </citation>
    <scope>NUCLEOTIDE SEQUENCE [LARGE SCALE GENOMIC DNA]</scope>
    <source>
        <strain evidence="1 2">NSJ-141</strain>
    </source>
</reference>